<dbReference type="Gene3D" id="3.30.70.1450">
    <property type="entry name" value="Regulator of K+ conductance, C-terminal domain"/>
    <property type="match status" value="1"/>
</dbReference>
<dbReference type="Pfam" id="PF02254">
    <property type="entry name" value="TrkA_N"/>
    <property type="match status" value="1"/>
</dbReference>
<organism evidence="3">
    <name type="scientific">bioreactor metagenome</name>
    <dbReference type="NCBI Taxonomy" id="1076179"/>
    <lineage>
        <taxon>unclassified sequences</taxon>
        <taxon>metagenomes</taxon>
        <taxon>ecological metagenomes</taxon>
    </lineage>
</organism>
<evidence type="ECO:0000313" key="3">
    <source>
        <dbReference type="EMBL" id="MPM71015.1"/>
    </source>
</evidence>
<dbReference type="SUPFAM" id="SSF116726">
    <property type="entry name" value="TrkA C-terminal domain-like"/>
    <property type="match status" value="1"/>
</dbReference>
<proteinExistence type="predicted"/>
<dbReference type="Pfam" id="PF02080">
    <property type="entry name" value="TrkA_C"/>
    <property type="match status" value="1"/>
</dbReference>
<dbReference type="GO" id="GO:0006813">
    <property type="term" value="P:potassium ion transport"/>
    <property type="evidence" value="ECO:0007669"/>
    <property type="project" value="InterPro"/>
</dbReference>
<feature type="domain" description="RCK C-terminal" evidence="2">
    <location>
        <begin position="134"/>
        <end position="217"/>
    </location>
</feature>
<evidence type="ECO:0000259" key="1">
    <source>
        <dbReference type="PROSITE" id="PS51201"/>
    </source>
</evidence>
<feature type="domain" description="RCK N-terminal" evidence="1">
    <location>
        <begin position="1"/>
        <end position="118"/>
    </location>
</feature>
<sequence length="217" mass="24565">MRSVLVIGAGRFGKNLAVKLTELHNEVMLVDVNEEAVHKLEPFVTRVQIGDCMDRDVLAELGVRNFDICFVCISDNFQSSMEITSLLKELGAPYVVSKSDREIHADLLKKIGADDVVYPERDMAQRTAVRYSAKGAFDYIELSPEYAIMEVEPPENWIGRNIRELDVRTKHRVNVIGVRNGKHILPLISADHVFQKQEHIIVAGEQKDILKIINKTN</sequence>
<dbReference type="InterPro" id="IPR036291">
    <property type="entry name" value="NAD(P)-bd_dom_sf"/>
</dbReference>
<dbReference type="PROSITE" id="PS51202">
    <property type="entry name" value="RCK_C"/>
    <property type="match status" value="1"/>
</dbReference>
<dbReference type="Gene3D" id="3.40.50.720">
    <property type="entry name" value="NAD(P)-binding Rossmann-like Domain"/>
    <property type="match status" value="1"/>
</dbReference>
<dbReference type="PANTHER" id="PTHR43833">
    <property type="entry name" value="POTASSIUM CHANNEL PROTEIN 2-RELATED-RELATED"/>
    <property type="match status" value="1"/>
</dbReference>
<dbReference type="EMBL" id="VSSQ01023850">
    <property type="protein sequence ID" value="MPM71015.1"/>
    <property type="molecule type" value="Genomic_DNA"/>
</dbReference>
<dbReference type="InterPro" id="IPR036721">
    <property type="entry name" value="RCK_C_sf"/>
</dbReference>
<comment type="caution">
    <text evidence="3">The sequence shown here is derived from an EMBL/GenBank/DDBJ whole genome shotgun (WGS) entry which is preliminary data.</text>
</comment>
<dbReference type="SUPFAM" id="SSF51735">
    <property type="entry name" value="NAD(P)-binding Rossmann-fold domains"/>
    <property type="match status" value="1"/>
</dbReference>
<dbReference type="AlphaFoldDB" id="A0A645C0F5"/>
<dbReference type="PROSITE" id="PS51201">
    <property type="entry name" value="RCK_N"/>
    <property type="match status" value="1"/>
</dbReference>
<dbReference type="InterPro" id="IPR006037">
    <property type="entry name" value="RCK_C"/>
</dbReference>
<evidence type="ECO:0000259" key="2">
    <source>
        <dbReference type="PROSITE" id="PS51202"/>
    </source>
</evidence>
<name>A0A645C0F5_9ZZZZ</name>
<protein>
    <submittedName>
        <fullName evidence="3">Ktr system potassium uptake protein A</fullName>
    </submittedName>
</protein>
<dbReference type="InterPro" id="IPR050721">
    <property type="entry name" value="Trk_Ktr_HKT_K-transport"/>
</dbReference>
<dbReference type="GO" id="GO:0008324">
    <property type="term" value="F:monoatomic cation transmembrane transporter activity"/>
    <property type="evidence" value="ECO:0007669"/>
    <property type="project" value="InterPro"/>
</dbReference>
<dbReference type="PANTHER" id="PTHR43833:SF7">
    <property type="entry name" value="KTR SYSTEM POTASSIUM UPTAKE PROTEIN C"/>
    <property type="match status" value="1"/>
</dbReference>
<accession>A0A645C0F5</accession>
<dbReference type="InterPro" id="IPR003148">
    <property type="entry name" value="RCK_N"/>
</dbReference>
<reference evidence="3" key="1">
    <citation type="submission" date="2019-08" db="EMBL/GenBank/DDBJ databases">
        <authorList>
            <person name="Kucharzyk K."/>
            <person name="Murdoch R.W."/>
            <person name="Higgins S."/>
            <person name="Loffler F."/>
        </authorList>
    </citation>
    <scope>NUCLEOTIDE SEQUENCE</scope>
</reference>
<gene>
    <name evidence="3" type="primary">ktrA_23</name>
    <name evidence="3" type="ORF">SDC9_117978</name>
</gene>